<dbReference type="AlphaFoldDB" id="A0A7S3NVK2"/>
<organism evidence="2">
    <name type="scientific">Euplotes crassus</name>
    <dbReference type="NCBI Taxonomy" id="5936"/>
    <lineage>
        <taxon>Eukaryota</taxon>
        <taxon>Sar</taxon>
        <taxon>Alveolata</taxon>
        <taxon>Ciliophora</taxon>
        <taxon>Intramacronucleata</taxon>
        <taxon>Spirotrichea</taxon>
        <taxon>Hypotrichia</taxon>
        <taxon>Euplotida</taxon>
        <taxon>Euplotidae</taxon>
        <taxon>Moneuplotes</taxon>
    </lineage>
</organism>
<proteinExistence type="predicted"/>
<evidence type="ECO:0000256" key="1">
    <source>
        <dbReference type="SAM" id="MobiDB-lite"/>
    </source>
</evidence>
<evidence type="ECO:0000313" key="2">
    <source>
        <dbReference type="EMBL" id="CAE0382602.1"/>
    </source>
</evidence>
<feature type="region of interest" description="Disordered" evidence="1">
    <location>
        <begin position="1"/>
        <end position="135"/>
    </location>
</feature>
<name>A0A7S3NVK2_EUPCR</name>
<feature type="compositionally biased region" description="Basic residues" evidence="1">
    <location>
        <begin position="28"/>
        <end position="37"/>
    </location>
</feature>
<gene>
    <name evidence="2" type="ORF">ECRA1380_LOCUS7564</name>
</gene>
<accession>A0A7S3NVK2</accession>
<feature type="compositionally biased region" description="Polar residues" evidence="1">
    <location>
        <begin position="80"/>
        <end position="108"/>
    </location>
</feature>
<feature type="compositionally biased region" description="Polar residues" evidence="1">
    <location>
        <begin position="38"/>
        <end position="63"/>
    </location>
</feature>
<sequence length="135" mass="15345">MKNSEDPILFKSRNSPASKEQNWTAKFLKSHHSKQKIQLRQNNSFRSKKNPLSTFSGIHQLSTIPPFHQTFAKTPHPKSPSDSAQESNSGENPQDTDTINCGSDTNDNIPLLHTKVSSHSPYRRRLSPFLKHQIQ</sequence>
<dbReference type="EMBL" id="HBIK01015961">
    <property type="protein sequence ID" value="CAE0382602.1"/>
    <property type="molecule type" value="Transcribed_RNA"/>
</dbReference>
<protein>
    <submittedName>
        <fullName evidence="2">Uncharacterized protein</fullName>
    </submittedName>
</protein>
<reference evidence="2" key="1">
    <citation type="submission" date="2021-01" db="EMBL/GenBank/DDBJ databases">
        <authorList>
            <person name="Corre E."/>
            <person name="Pelletier E."/>
            <person name="Niang G."/>
            <person name="Scheremetjew M."/>
            <person name="Finn R."/>
            <person name="Kale V."/>
            <person name="Holt S."/>
            <person name="Cochrane G."/>
            <person name="Meng A."/>
            <person name="Brown T."/>
            <person name="Cohen L."/>
        </authorList>
    </citation>
    <scope>NUCLEOTIDE SEQUENCE</scope>
    <source>
        <strain evidence="2">CT5</strain>
    </source>
</reference>
<feature type="compositionally biased region" description="Polar residues" evidence="1">
    <location>
        <begin position="12"/>
        <end position="24"/>
    </location>
</feature>